<comment type="caution">
    <text evidence="1">The sequence shown here is derived from an EMBL/GenBank/DDBJ whole genome shotgun (WGS) entry which is preliminary data.</text>
</comment>
<evidence type="ECO:0000313" key="2">
    <source>
        <dbReference type="Proteomes" id="UP000499080"/>
    </source>
</evidence>
<evidence type="ECO:0000313" key="1">
    <source>
        <dbReference type="EMBL" id="GBM65088.1"/>
    </source>
</evidence>
<organism evidence="1 2">
    <name type="scientific">Araneus ventricosus</name>
    <name type="common">Orbweaver spider</name>
    <name type="synonym">Epeira ventricosa</name>
    <dbReference type="NCBI Taxonomy" id="182803"/>
    <lineage>
        <taxon>Eukaryota</taxon>
        <taxon>Metazoa</taxon>
        <taxon>Ecdysozoa</taxon>
        <taxon>Arthropoda</taxon>
        <taxon>Chelicerata</taxon>
        <taxon>Arachnida</taxon>
        <taxon>Araneae</taxon>
        <taxon>Araneomorphae</taxon>
        <taxon>Entelegynae</taxon>
        <taxon>Araneoidea</taxon>
        <taxon>Araneidae</taxon>
        <taxon>Araneus</taxon>
    </lineage>
</organism>
<dbReference type="Proteomes" id="UP000499080">
    <property type="component" value="Unassembled WGS sequence"/>
</dbReference>
<proteinExistence type="predicted"/>
<protein>
    <submittedName>
        <fullName evidence="1">Uncharacterized protein</fullName>
    </submittedName>
</protein>
<dbReference type="AlphaFoldDB" id="A0A4Y2HIL1"/>
<accession>A0A4Y2HIL1</accession>
<sequence>MAMNETYAQRQRFDGKELHGARVISPKLSRILPEKVLFPLPPSGYKKFEPTVTQNPMTIRRFIIVNYSDCEIFRKESNSKRCVPIFHSCQLKDKVT</sequence>
<name>A0A4Y2HIL1_ARAVE</name>
<dbReference type="EMBL" id="BGPR01181865">
    <property type="protein sequence ID" value="GBM65088.1"/>
    <property type="molecule type" value="Genomic_DNA"/>
</dbReference>
<reference evidence="1 2" key="1">
    <citation type="journal article" date="2019" name="Sci. Rep.">
        <title>Orb-weaving spider Araneus ventricosus genome elucidates the spidroin gene catalogue.</title>
        <authorList>
            <person name="Kono N."/>
            <person name="Nakamura H."/>
            <person name="Ohtoshi R."/>
            <person name="Moran D.A.P."/>
            <person name="Shinohara A."/>
            <person name="Yoshida Y."/>
            <person name="Fujiwara M."/>
            <person name="Mori M."/>
            <person name="Tomita M."/>
            <person name="Arakawa K."/>
        </authorList>
    </citation>
    <scope>NUCLEOTIDE SEQUENCE [LARGE SCALE GENOMIC DNA]</scope>
</reference>
<keyword evidence="2" id="KW-1185">Reference proteome</keyword>
<gene>
    <name evidence="1" type="ORF">AVEN_151452_1</name>
</gene>